<accession>A0A7I8V9C2</accession>
<evidence type="ECO:0000256" key="1">
    <source>
        <dbReference type="SAM" id="MobiDB-lite"/>
    </source>
</evidence>
<feature type="compositionally biased region" description="Polar residues" evidence="1">
    <location>
        <begin position="435"/>
        <end position="452"/>
    </location>
</feature>
<dbReference type="OrthoDB" id="419138at2759"/>
<dbReference type="Proteomes" id="UP000549394">
    <property type="component" value="Unassembled WGS sequence"/>
</dbReference>
<feature type="transmembrane region" description="Helical" evidence="2">
    <location>
        <begin position="652"/>
        <end position="671"/>
    </location>
</feature>
<gene>
    <name evidence="3" type="ORF">DGYR_LOCUS514</name>
</gene>
<feature type="transmembrane region" description="Helical" evidence="2">
    <location>
        <begin position="922"/>
        <end position="940"/>
    </location>
</feature>
<feature type="transmembrane region" description="Helical" evidence="2">
    <location>
        <begin position="520"/>
        <end position="538"/>
    </location>
</feature>
<feature type="transmembrane region" description="Helical" evidence="2">
    <location>
        <begin position="545"/>
        <end position="564"/>
    </location>
</feature>
<keyword evidence="2" id="KW-0812">Transmembrane</keyword>
<protein>
    <submittedName>
        <fullName evidence="3">DgyrCDS524</fullName>
    </submittedName>
</protein>
<feature type="transmembrane region" description="Helical" evidence="2">
    <location>
        <begin position="691"/>
        <end position="716"/>
    </location>
</feature>
<dbReference type="AlphaFoldDB" id="A0A7I8V9C2"/>
<dbReference type="Pfam" id="PF09773">
    <property type="entry name" value="Meckelin"/>
    <property type="match status" value="2"/>
</dbReference>
<feature type="region of interest" description="Disordered" evidence="1">
    <location>
        <begin position="431"/>
        <end position="454"/>
    </location>
</feature>
<dbReference type="GO" id="GO:0060271">
    <property type="term" value="P:cilium assembly"/>
    <property type="evidence" value="ECO:0007669"/>
    <property type="project" value="InterPro"/>
</dbReference>
<reference evidence="3 4" key="1">
    <citation type="submission" date="2020-08" db="EMBL/GenBank/DDBJ databases">
        <authorList>
            <person name="Hejnol A."/>
        </authorList>
    </citation>
    <scope>NUCLEOTIDE SEQUENCE [LARGE SCALE GENOMIC DNA]</scope>
</reference>
<feature type="transmembrane region" description="Helical" evidence="2">
    <location>
        <begin position="584"/>
        <end position="605"/>
    </location>
</feature>
<evidence type="ECO:0000256" key="2">
    <source>
        <dbReference type="SAM" id="Phobius"/>
    </source>
</evidence>
<dbReference type="PANTHER" id="PTHR21274:SF0">
    <property type="entry name" value="MECKELIN"/>
    <property type="match status" value="1"/>
</dbReference>
<dbReference type="GO" id="GO:0036038">
    <property type="term" value="C:MKS complex"/>
    <property type="evidence" value="ECO:0007669"/>
    <property type="project" value="InterPro"/>
</dbReference>
<dbReference type="PANTHER" id="PTHR21274">
    <property type="entry name" value="MECKELIN"/>
    <property type="match status" value="1"/>
</dbReference>
<dbReference type="InterPro" id="IPR019170">
    <property type="entry name" value="Meckelin"/>
</dbReference>
<keyword evidence="2" id="KW-1133">Transmembrane helix</keyword>
<evidence type="ECO:0000313" key="4">
    <source>
        <dbReference type="Proteomes" id="UP000549394"/>
    </source>
</evidence>
<name>A0A7I8V9C2_9ANNE</name>
<proteinExistence type="predicted"/>
<keyword evidence="2" id="KW-0472">Membrane</keyword>
<dbReference type="EMBL" id="CAJFCJ010000001">
    <property type="protein sequence ID" value="CAD5111190.1"/>
    <property type="molecule type" value="Genomic_DNA"/>
</dbReference>
<keyword evidence="4" id="KW-1185">Reference proteome</keyword>
<comment type="caution">
    <text evidence="3">The sequence shown here is derived from an EMBL/GenBank/DDBJ whole genome shotgun (WGS) entry which is preliminary data.</text>
</comment>
<sequence>MATCCASIVPMESRLETQYQKPSDCKNGPQDLVHEIFDISSLKCTRCSRPFPEQIASSDKLRCVCGPGYKYKKNFNNLNIECEKCPGTDIASFSGWECVNCAVNPKAEECLCPKEDRKITVEKTITGEFFDNKNDRSCKTCADQTRPDNTGKKCERCTDILQNDFTSDNKKTCNCPTDNQANGVCIGSAADIPDRDTALTEVKYGSETISSNFFASNILSAVALCSGKYGNLTACQVVGNLCSMILHKLNDNPNACTEYVRLRGNTPGEGDWKTNLPMLYYSLKATDVLTTTQITTSFTFPNTQMPFIVTKYHTNGTFLGMGPVTGGLLQLCKQHISWLDAAYNFGTDFTQTCQIPVKDLLDSPQYETIFYDLFLEFEKEGKKYLFSVPSLVEDFEDSNGQKPNTGSQEDDWKLTRRFFLVDRVSGYEEIRVNENDQQGTGPASPSSQQNNNRRQKAIRYAKSLTLTVRLQDVSNKEGKIYPPFLKIKYDHVLEEDFENGKVEVSFNVVYEMNTNSYRTGMRISIAVLSSLAIVYAFFQTWNCFGSVGNALFAVALGSSFYWVVTFKNQSAVTLLPPTSDQETTFVICMVLAFVFKLLDLFHLIYVQSSIDIFCIDWERPKKEGESISIWRTYFVANEWNELQTFRKTSTTFQLILTIFFLHVVGFENLASKDPKSRYNPSDEDYVSENSRLFRFAIGGAVYLVIAISQWLIYVIFYQRFIEDKIRQYVDFCSLSNVSLFILENDLFGYYIHGRSPHGRADATLKEMYEFLDAERNDKCPKRGIDVNGDQQTFQIAIPRALKDEYDRLTQDLAKRLNSIQTNDKNQRQFQSDLMAVETYTSVNKLLQSFISGDRTDITYSGPQRKTFVEGLLNIELNDTTHNGIFYEDDGHSFDSVLFFGNETTLVIFELLLFNLVDFIARNFVLAAFVTYIVIHLIAMIRESTSSSNLAKKTLVDKRFLI</sequence>
<organism evidence="3 4">
    <name type="scientific">Dimorphilus gyrociliatus</name>
    <dbReference type="NCBI Taxonomy" id="2664684"/>
    <lineage>
        <taxon>Eukaryota</taxon>
        <taxon>Metazoa</taxon>
        <taxon>Spiralia</taxon>
        <taxon>Lophotrochozoa</taxon>
        <taxon>Annelida</taxon>
        <taxon>Polychaeta</taxon>
        <taxon>Polychaeta incertae sedis</taxon>
        <taxon>Dinophilidae</taxon>
        <taxon>Dimorphilus</taxon>
    </lineage>
</organism>
<evidence type="ECO:0000313" key="3">
    <source>
        <dbReference type="EMBL" id="CAD5111190.1"/>
    </source>
</evidence>